<dbReference type="Proteomes" id="UP000002706">
    <property type="component" value="Chromosome"/>
</dbReference>
<dbReference type="KEGG" id="chy:CHY_1053"/>
<dbReference type="InParanoid" id="Q3AD85"/>
<dbReference type="STRING" id="246194.CHY_1053"/>
<evidence type="ECO:0000313" key="2">
    <source>
        <dbReference type="Proteomes" id="UP000002706"/>
    </source>
</evidence>
<evidence type="ECO:0000313" key="1">
    <source>
        <dbReference type="EMBL" id="ABB16237.1"/>
    </source>
</evidence>
<dbReference type="EMBL" id="CP000141">
    <property type="protein sequence ID" value="ABB16237.1"/>
    <property type="molecule type" value="Genomic_DNA"/>
</dbReference>
<accession>Q3AD85</accession>
<name>Q3AD85_CARHZ</name>
<dbReference type="eggNOG" id="COG0438">
    <property type="taxonomic scope" value="Bacteria"/>
</dbReference>
<dbReference type="SUPFAM" id="SSF53756">
    <property type="entry name" value="UDP-Glycosyltransferase/glycogen phosphorylase"/>
    <property type="match status" value="1"/>
</dbReference>
<dbReference type="RefSeq" id="WP_011343975.1">
    <property type="nucleotide sequence ID" value="NC_007503.1"/>
</dbReference>
<gene>
    <name evidence="1" type="ordered locus">CHY_1053</name>
</gene>
<dbReference type="CAZy" id="GT4">
    <property type="family name" value="Glycosyltransferase Family 4"/>
</dbReference>
<protein>
    <submittedName>
        <fullName evidence="1">Uncharacterized protein</fullName>
    </submittedName>
</protein>
<organism evidence="1 2">
    <name type="scientific">Carboxydothermus hydrogenoformans (strain ATCC BAA-161 / DSM 6008 / Z-2901)</name>
    <dbReference type="NCBI Taxonomy" id="246194"/>
    <lineage>
        <taxon>Bacteria</taxon>
        <taxon>Bacillati</taxon>
        <taxon>Bacillota</taxon>
        <taxon>Clostridia</taxon>
        <taxon>Thermoanaerobacterales</taxon>
        <taxon>Thermoanaerobacteraceae</taxon>
        <taxon>Carboxydothermus</taxon>
    </lineage>
</organism>
<dbReference type="OrthoDB" id="9816564at2"/>
<keyword evidence="2" id="KW-1185">Reference proteome</keyword>
<dbReference type="HOGENOM" id="CLU_041132_3_1_9"/>
<sequence>MKSILYLSSIAWDFLKQRPQEITEAFSMLGHNVIYIGNREYLRASRINLKRIKRLFFTEEIKINENLKVINMRILYPEKVFKSFFKKKNLSNKIKEFQQIIKKYFGEQKDKNIIIISNPMYLELFDIELIGKNSIKIYDCVDDMEHFFKEREDIEKFKFLEKKLIKAVDEIWFTGEKLCEIYLEKYKSYISGKKTKIVPNGISKNIFDNIFFEKKFKTSNKINIGFVGAIAEWIDIDLIKEILKNDKYVLNVAGPDFINVLPELRKYKNFNYYGIIEKSMVPTFNYNQDICLLPFKVENSLSISSEPLKLIEYLYLKKPVISTKIPAIKKVEDMVYIVESLDDVEKIIYTALNENENIKDLRHRYANEYIWEKIAYEAIKDL</sequence>
<dbReference type="Gene3D" id="3.40.50.2000">
    <property type="entry name" value="Glycogen Phosphorylase B"/>
    <property type="match status" value="1"/>
</dbReference>
<reference evidence="1 2" key="1">
    <citation type="journal article" date="2005" name="PLoS Genet.">
        <title>Life in hot carbon monoxide: the complete genome sequence of Carboxydothermus hydrogenoformans Z-2901.</title>
        <authorList>
            <person name="Wu M."/>
            <person name="Ren Q."/>
            <person name="Durkin A.S."/>
            <person name="Daugherty S.C."/>
            <person name="Brinkac L.M."/>
            <person name="Dodson R.J."/>
            <person name="Madupu R."/>
            <person name="Sullivan S.A."/>
            <person name="Kolonay J.F."/>
            <person name="Haft D.H."/>
            <person name="Nelson W.C."/>
            <person name="Tallon L.J."/>
            <person name="Jones K.M."/>
            <person name="Ulrich L.E."/>
            <person name="Gonzalez J.M."/>
            <person name="Zhulin I.B."/>
            <person name="Robb F.T."/>
            <person name="Eisen J.A."/>
        </authorList>
    </citation>
    <scope>NUCLEOTIDE SEQUENCE [LARGE SCALE GENOMIC DNA]</scope>
    <source>
        <strain evidence="2">ATCC BAA-161 / DSM 6008 / Z-2901</strain>
    </source>
</reference>
<proteinExistence type="predicted"/>
<dbReference type="AlphaFoldDB" id="Q3AD85"/>